<keyword evidence="2" id="KW-1185">Reference proteome</keyword>
<name>A0A4Z2EZL0_9TELE</name>
<gene>
    <name evidence="1" type="ORF">EYF80_055786</name>
</gene>
<organism evidence="1 2">
    <name type="scientific">Liparis tanakae</name>
    <name type="common">Tanaka's snailfish</name>
    <dbReference type="NCBI Taxonomy" id="230148"/>
    <lineage>
        <taxon>Eukaryota</taxon>
        <taxon>Metazoa</taxon>
        <taxon>Chordata</taxon>
        <taxon>Craniata</taxon>
        <taxon>Vertebrata</taxon>
        <taxon>Euteleostomi</taxon>
        <taxon>Actinopterygii</taxon>
        <taxon>Neopterygii</taxon>
        <taxon>Teleostei</taxon>
        <taxon>Neoteleostei</taxon>
        <taxon>Acanthomorphata</taxon>
        <taxon>Eupercaria</taxon>
        <taxon>Perciformes</taxon>
        <taxon>Cottioidei</taxon>
        <taxon>Cottales</taxon>
        <taxon>Liparidae</taxon>
        <taxon>Liparis</taxon>
    </lineage>
</organism>
<evidence type="ECO:0000313" key="1">
    <source>
        <dbReference type="EMBL" id="TNN34050.1"/>
    </source>
</evidence>
<comment type="caution">
    <text evidence="1">The sequence shown here is derived from an EMBL/GenBank/DDBJ whole genome shotgun (WGS) entry which is preliminary data.</text>
</comment>
<protein>
    <submittedName>
        <fullName evidence="1">Uncharacterized protein</fullName>
    </submittedName>
</protein>
<accession>A0A4Z2EZL0</accession>
<sequence>MTSAESLAICSWVSVTEAPWSTITTMCLDWGATADTYTGLEEHASRIRLPTMHQHYQEGSFPCAGVFTPLHWNLCAGKTVKMPSSELKYCHLMPGLDFRLSASTGETERRE</sequence>
<dbReference type="AlphaFoldDB" id="A0A4Z2EZL0"/>
<reference evidence="1 2" key="1">
    <citation type="submission" date="2019-03" db="EMBL/GenBank/DDBJ databases">
        <title>First draft genome of Liparis tanakae, snailfish: a comprehensive survey of snailfish specific genes.</title>
        <authorList>
            <person name="Kim W."/>
            <person name="Song I."/>
            <person name="Jeong J.-H."/>
            <person name="Kim D."/>
            <person name="Kim S."/>
            <person name="Ryu S."/>
            <person name="Song J.Y."/>
            <person name="Lee S.K."/>
        </authorList>
    </citation>
    <scope>NUCLEOTIDE SEQUENCE [LARGE SCALE GENOMIC DNA]</scope>
    <source>
        <tissue evidence="1">Muscle</tissue>
    </source>
</reference>
<dbReference type="Proteomes" id="UP000314294">
    <property type="component" value="Unassembled WGS sequence"/>
</dbReference>
<proteinExistence type="predicted"/>
<evidence type="ECO:0000313" key="2">
    <source>
        <dbReference type="Proteomes" id="UP000314294"/>
    </source>
</evidence>
<dbReference type="EMBL" id="SRLO01002053">
    <property type="protein sequence ID" value="TNN34050.1"/>
    <property type="molecule type" value="Genomic_DNA"/>
</dbReference>